<keyword evidence="3" id="KW-0254">Endocytosis</keyword>
<dbReference type="GO" id="GO:0072583">
    <property type="term" value="P:clathrin-dependent endocytosis"/>
    <property type="evidence" value="ECO:0007669"/>
    <property type="project" value="TreeGrafter"/>
</dbReference>
<dbReference type="PROSITE" id="PS51072">
    <property type="entry name" value="MHD"/>
    <property type="match status" value="1"/>
</dbReference>
<evidence type="ECO:0000313" key="12">
    <source>
        <dbReference type="Proteomes" id="UP000005408"/>
    </source>
</evidence>
<dbReference type="Proteomes" id="UP000005408">
    <property type="component" value="Unassembled WGS sequence"/>
</dbReference>
<feature type="compositionally biased region" description="Low complexity" evidence="8">
    <location>
        <begin position="543"/>
        <end position="554"/>
    </location>
</feature>
<dbReference type="GO" id="GO:0048268">
    <property type="term" value="P:clathrin coat assembly"/>
    <property type="evidence" value="ECO:0007669"/>
    <property type="project" value="TreeGrafter"/>
</dbReference>
<reference evidence="11" key="1">
    <citation type="submission" date="2022-08" db="UniProtKB">
        <authorList>
            <consortium name="EnsemblMetazoa"/>
        </authorList>
    </citation>
    <scope>IDENTIFICATION</scope>
    <source>
        <strain evidence="11">05x7-T-G4-1.051#20</strain>
    </source>
</reference>
<dbReference type="GO" id="GO:0005886">
    <property type="term" value="C:plasma membrane"/>
    <property type="evidence" value="ECO:0007669"/>
    <property type="project" value="TreeGrafter"/>
</dbReference>
<dbReference type="Pfam" id="PF10291">
    <property type="entry name" value="muHD"/>
    <property type="match status" value="1"/>
</dbReference>
<keyword evidence="4 6" id="KW-0175">Coiled coil</keyword>
<feature type="compositionally biased region" description="Pro residues" evidence="8">
    <location>
        <begin position="561"/>
        <end position="574"/>
    </location>
</feature>
<dbReference type="InterPro" id="IPR018808">
    <property type="entry name" value="Muniscin_C"/>
</dbReference>
<feature type="domain" description="MHD" evidence="9">
    <location>
        <begin position="633"/>
        <end position="901"/>
    </location>
</feature>
<evidence type="ECO:0000256" key="4">
    <source>
        <dbReference type="ARBA" id="ARBA00023054"/>
    </source>
</evidence>
<evidence type="ECO:0000256" key="8">
    <source>
        <dbReference type="SAM" id="MobiDB-lite"/>
    </source>
</evidence>
<dbReference type="InterPro" id="IPR054713">
    <property type="entry name" value="GMIP/FCHO2-like_FCH"/>
</dbReference>
<evidence type="ECO:0000256" key="3">
    <source>
        <dbReference type="ARBA" id="ARBA00022583"/>
    </source>
</evidence>
<sequence>MTAFADHFWGEKNNGFFVLNHNMKQGQISSKEFIEFLRDSCSVEEAYSKLLTKLSKSVSNNTHTGTFAPFWNVLKTLAEKISMLHLQLVHSLNDLIKDVGRYNDEQSKKNKTVKEKEASTLETVNSIQHTTTALHKAKEIYHTRCLELERLKRDGSSQKEIEKAETKYKKASDDYRTLVEKYATVRNDFEAKMMESCKRFQELEEEHICQMKDFVDSFAKAWENEHVMLGQVHQEFRQSCDELTVLKLLETFINSKKTGEEKPGPIEFVEPDLSNFPPVRAMSPDPNDKRDSISEKSRQDNTLFSGMGSWIFHTLTIDHFADSSGSPSPVPSSSDQPGPLSRSVKLRVSRTWFLKKKKEKKKKKKEKEEKEAQSSDTQSVDTTEGTTPDVDDEGYSIRPEDPMENSCDKNSWSSESDSDSDDESKRKIKVAIRPLSPNGNVSGTVDDIKNSVSQLRLSPTAALRKRTTTPIDKKMMKRSQSESDTLDPIKPSQDLLNLDFFSTPSASNASGSRGNLPSPLSPMADTSLQNSTSLSAASTPLGNSSLSDLLSNSNGPHDSSGPPPPTIPQRPAPQPRSKSALPQIPSRPVSGRSSPASFMSRSESSSSVTFNTTSMPIGSSRGPSPLTIGMSDTIPLAIAFTETINAYFKGTDATRCMVKITGNVMMSFPAGVVRVFKENPNPALLSFKIKNTSKLENTMLNKQLIEQDTSHQESDTNLYSFNMGALMDHLKSQGEQNKSASYFNIDILKYQVLVPPGVECTPLPVVAYWKCEDSTTDYRLDYKYNPISMSAPSTLKNVLVTVGVSGGVSSMKSLPNGEWNEENQRATWRLNDLSELSEEGSQGSIRAKFDLKSGPSRPSTSAIQFLCEGASLSGLDLELIGTGYRVSLMKKRFGAGKYLVDPDMPV</sequence>
<feature type="compositionally biased region" description="Basic and acidic residues" evidence="8">
    <location>
        <begin position="286"/>
        <end position="299"/>
    </location>
</feature>
<feature type="compositionally biased region" description="Low complexity" evidence="8">
    <location>
        <begin position="590"/>
        <end position="607"/>
    </location>
</feature>
<dbReference type="InterPro" id="IPR027267">
    <property type="entry name" value="AH/BAR_dom_sf"/>
</dbReference>
<comment type="subcellular location">
    <subcellularLocation>
        <location evidence="1">Membrane</location>
        <location evidence="1">Clathrin-coated pit</location>
        <topology evidence="1">Peripheral membrane protein</topology>
        <orientation evidence="1">Cytoplasmic side</orientation>
    </subcellularLocation>
</comment>
<keyword evidence="5" id="KW-0168">Coated pit</keyword>
<name>A0A8W8MYP8_MAGGI</name>
<feature type="coiled-coil region" evidence="7">
    <location>
        <begin position="161"/>
        <end position="206"/>
    </location>
</feature>
<feature type="region of interest" description="Disordered" evidence="8">
    <location>
        <begin position="357"/>
        <end position="492"/>
    </location>
</feature>
<dbReference type="Pfam" id="PF22699">
    <property type="entry name" value="GMIP-like_FCH"/>
    <property type="match status" value="1"/>
</dbReference>
<feature type="compositionally biased region" description="Polar residues" evidence="8">
    <location>
        <begin position="506"/>
        <end position="515"/>
    </location>
</feature>
<accession>A0A8W8MYP8</accession>
<dbReference type="InterPro" id="IPR028565">
    <property type="entry name" value="MHD"/>
</dbReference>
<feature type="compositionally biased region" description="Polar residues" evidence="8">
    <location>
        <begin position="524"/>
        <end position="542"/>
    </location>
</feature>
<evidence type="ECO:0000259" key="10">
    <source>
        <dbReference type="PROSITE" id="PS51741"/>
    </source>
</evidence>
<dbReference type="PANTHER" id="PTHR23065:SF15">
    <property type="entry name" value="AT02057P"/>
    <property type="match status" value="1"/>
</dbReference>
<evidence type="ECO:0000259" key="9">
    <source>
        <dbReference type="PROSITE" id="PS51072"/>
    </source>
</evidence>
<dbReference type="PROSITE" id="PS51741">
    <property type="entry name" value="F_BAR"/>
    <property type="match status" value="1"/>
</dbReference>
<keyword evidence="12" id="KW-1185">Reference proteome</keyword>
<feature type="compositionally biased region" description="Polar residues" evidence="8">
    <location>
        <begin position="608"/>
        <end position="617"/>
    </location>
</feature>
<dbReference type="InterPro" id="IPR001060">
    <property type="entry name" value="FCH_dom"/>
</dbReference>
<organism evidence="11 12">
    <name type="scientific">Magallana gigas</name>
    <name type="common">Pacific oyster</name>
    <name type="synonym">Crassostrea gigas</name>
    <dbReference type="NCBI Taxonomy" id="29159"/>
    <lineage>
        <taxon>Eukaryota</taxon>
        <taxon>Metazoa</taxon>
        <taxon>Spiralia</taxon>
        <taxon>Lophotrochozoa</taxon>
        <taxon>Mollusca</taxon>
        <taxon>Bivalvia</taxon>
        <taxon>Autobranchia</taxon>
        <taxon>Pteriomorphia</taxon>
        <taxon>Ostreida</taxon>
        <taxon>Ostreoidea</taxon>
        <taxon>Ostreidae</taxon>
        <taxon>Magallana</taxon>
    </lineage>
</organism>
<evidence type="ECO:0000256" key="2">
    <source>
        <dbReference type="ARBA" id="ARBA00011064"/>
    </source>
</evidence>
<dbReference type="PANTHER" id="PTHR23065">
    <property type="entry name" value="PROLINE-SERINE-THREONINE PHOSPHATASE INTERACTING PROTEIN 1"/>
    <property type="match status" value="1"/>
</dbReference>
<dbReference type="GO" id="GO:0005905">
    <property type="term" value="C:clathrin-coated pit"/>
    <property type="evidence" value="ECO:0007669"/>
    <property type="project" value="UniProtKB-SubCell"/>
</dbReference>
<evidence type="ECO:0008006" key="13">
    <source>
        <dbReference type="Google" id="ProtNLM"/>
    </source>
</evidence>
<evidence type="ECO:0000256" key="6">
    <source>
        <dbReference type="PROSITE-ProRule" id="PRU01077"/>
    </source>
</evidence>
<feature type="region of interest" description="Disordered" evidence="8">
    <location>
        <begin position="506"/>
        <end position="624"/>
    </location>
</feature>
<proteinExistence type="inferred from homology"/>
<dbReference type="EnsemblMetazoa" id="G3655.1">
    <property type="protein sequence ID" value="G3655.1:cds"/>
    <property type="gene ID" value="G3655"/>
</dbReference>
<evidence type="ECO:0000256" key="5">
    <source>
        <dbReference type="ARBA" id="ARBA00023176"/>
    </source>
</evidence>
<comment type="similarity">
    <text evidence="2">Belongs to the FCHO family.</text>
</comment>
<evidence type="ECO:0000313" key="11">
    <source>
        <dbReference type="EnsemblMetazoa" id="G3655.1:cds"/>
    </source>
</evidence>
<dbReference type="AlphaFoldDB" id="A0A8W8MYP8"/>
<feature type="region of interest" description="Disordered" evidence="8">
    <location>
        <begin position="258"/>
        <end position="300"/>
    </location>
</feature>
<dbReference type="GO" id="GO:0030136">
    <property type="term" value="C:clathrin-coated vesicle"/>
    <property type="evidence" value="ECO:0007669"/>
    <property type="project" value="TreeGrafter"/>
</dbReference>
<dbReference type="Gene3D" id="1.20.1270.60">
    <property type="entry name" value="Arfaptin homology (AH) domain/BAR domain"/>
    <property type="match status" value="1"/>
</dbReference>
<feature type="domain" description="F-BAR" evidence="10">
    <location>
        <begin position="2"/>
        <end position="248"/>
    </location>
</feature>
<evidence type="ECO:0000256" key="1">
    <source>
        <dbReference type="ARBA" id="ARBA00004283"/>
    </source>
</evidence>
<dbReference type="CDD" id="cd07648">
    <property type="entry name" value="F-BAR_FCHO"/>
    <property type="match status" value="1"/>
</dbReference>
<feature type="compositionally biased region" description="Polar residues" evidence="8">
    <location>
        <begin position="374"/>
        <end position="386"/>
    </location>
</feature>
<keyword evidence="5" id="KW-0472">Membrane</keyword>
<dbReference type="SUPFAM" id="SSF103657">
    <property type="entry name" value="BAR/IMD domain-like"/>
    <property type="match status" value="1"/>
</dbReference>
<protein>
    <recommendedName>
        <fullName evidence="13">FCH domain only protein 2</fullName>
    </recommendedName>
</protein>
<dbReference type="SMART" id="SM00055">
    <property type="entry name" value="FCH"/>
    <property type="match status" value="1"/>
</dbReference>
<feature type="compositionally biased region" description="Low complexity" evidence="8">
    <location>
        <begin position="322"/>
        <end position="339"/>
    </location>
</feature>
<feature type="region of interest" description="Disordered" evidence="8">
    <location>
        <begin position="322"/>
        <end position="345"/>
    </location>
</feature>
<dbReference type="InterPro" id="IPR031160">
    <property type="entry name" value="F_BAR_dom"/>
</dbReference>
<evidence type="ECO:0000256" key="7">
    <source>
        <dbReference type="SAM" id="Coils"/>
    </source>
</evidence>